<protein>
    <submittedName>
        <fullName evidence="2">Uncharacterized protein</fullName>
    </submittedName>
</protein>
<feature type="transmembrane region" description="Helical" evidence="1">
    <location>
        <begin position="40"/>
        <end position="60"/>
    </location>
</feature>
<feature type="transmembrane region" description="Helical" evidence="1">
    <location>
        <begin position="80"/>
        <end position="98"/>
    </location>
</feature>
<feature type="transmembrane region" description="Helical" evidence="1">
    <location>
        <begin position="137"/>
        <end position="159"/>
    </location>
</feature>
<dbReference type="Proteomes" id="UP000198588">
    <property type="component" value="Unassembled WGS sequence"/>
</dbReference>
<dbReference type="EMBL" id="FMXM01000017">
    <property type="protein sequence ID" value="SDA92727.1"/>
    <property type="molecule type" value="Genomic_DNA"/>
</dbReference>
<keyword evidence="1" id="KW-0812">Transmembrane</keyword>
<name>A0A1G5ZE05_9HYPH</name>
<evidence type="ECO:0000313" key="3">
    <source>
        <dbReference type="Proteomes" id="UP000198588"/>
    </source>
</evidence>
<accession>A0A1G5ZE05</accession>
<sequence>MSRSGESISVPPGDFSLVLGGPLFQFLRRARLCDDAMQMLYRRVIFFVAICWLPLFLFSAFQGQLFGGGVAVPFLADVDLHVRFLLSMPLLVLAELVVHRRMRLLVSEFRERHLISNIDLPRFETAVKSASRFRDSIIAEVLLIAMVYAVGIAVIWRHYTALDAVTWYAGTSNGESKLSAAGLWFVFVSLPVFQFLLLRWYFRIFVWARLLWHISRVELCLMPSHPDGVGGLGFLSASVYALLPLLLAHGVMLAGLIAGRILHTGAALTDFKVEVAAIVVFLLCLVEGPLLVFSVQLERAKRAGGRDYGRLAERYVREFDRKWIRGGAPAGEPLIGTADIQSLADIGNSMQVVQSMRVVLLSKDTILLLAGAVFAPLLPLVVTIMPMDELARKLVAVLF</sequence>
<keyword evidence="1" id="KW-0472">Membrane</keyword>
<feature type="transmembrane region" description="Helical" evidence="1">
    <location>
        <begin position="239"/>
        <end position="263"/>
    </location>
</feature>
<organism evidence="2 3">
    <name type="scientific">Mesorhizobium qingshengii</name>
    <dbReference type="NCBI Taxonomy" id="1165689"/>
    <lineage>
        <taxon>Bacteria</taxon>
        <taxon>Pseudomonadati</taxon>
        <taxon>Pseudomonadota</taxon>
        <taxon>Alphaproteobacteria</taxon>
        <taxon>Hyphomicrobiales</taxon>
        <taxon>Phyllobacteriaceae</taxon>
        <taxon>Mesorhizobium</taxon>
    </lineage>
</organism>
<evidence type="ECO:0000313" key="2">
    <source>
        <dbReference type="EMBL" id="SDA92727.1"/>
    </source>
</evidence>
<gene>
    <name evidence="2" type="ORF">SAMN02927914_04810</name>
</gene>
<keyword evidence="1" id="KW-1133">Transmembrane helix</keyword>
<dbReference type="AlphaFoldDB" id="A0A1G5ZE05"/>
<feature type="transmembrane region" description="Helical" evidence="1">
    <location>
        <begin position="275"/>
        <end position="297"/>
    </location>
</feature>
<reference evidence="2 3" key="1">
    <citation type="submission" date="2016-10" db="EMBL/GenBank/DDBJ databases">
        <authorList>
            <person name="de Groot N.N."/>
        </authorList>
    </citation>
    <scope>NUCLEOTIDE SEQUENCE [LARGE SCALE GENOMIC DNA]</scope>
    <source>
        <strain evidence="2 3">CGMCC 1.12097</strain>
    </source>
</reference>
<dbReference type="STRING" id="1165689.SAMN02927914_04810"/>
<feature type="transmembrane region" description="Helical" evidence="1">
    <location>
        <begin position="366"/>
        <end position="385"/>
    </location>
</feature>
<proteinExistence type="predicted"/>
<feature type="transmembrane region" description="Helical" evidence="1">
    <location>
        <begin position="179"/>
        <end position="202"/>
    </location>
</feature>
<evidence type="ECO:0000256" key="1">
    <source>
        <dbReference type="SAM" id="Phobius"/>
    </source>
</evidence>